<evidence type="ECO:0000259" key="1">
    <source>
        <dbReference type="Pfam" id="PF20700"/>
    </source>
</evidence>
<dbReference type="Pfam" id="PF20700">
    <property type="entry name" value="Mutator"/>
    <property type="match status" value="1"/>
</dbReference>
<feature type="domain" description="Mutator-like transposase" evidence="1">
    <location>
        <begin position="36"/>
        <end position="389"/>
    </location>
</feature>
<sequence length="562" mass="63966">MYILCYSHYFLIIRARAIDADAYSKVKIPHEKSIHGRRVVEYDYFIKWITLAQATHSQLCVGVLCPYQENFRAMVSKIFLKCNVCGEIVKGSSEQPRSKLRLRRSTVWGIMCSGSTYTQTHELFSFLNMPFMSRNAFLKDEVAMDSVLEEALEDSLNQAVEGEKAAVLEEMEKQGRTIQTEPYVESCAAVDGSWGQRSNGHRYNSASGCAAIIATRTKKVCYVGCKNKRCVACNLNSTRIKNKQPVRKHKCYRNYKGASGGMEPAIIIEGFKALKKKGIKFTTVVTDGDSTTVARLKNSCDYGPEIRHQLCCNHVMKSMGKKLREIKCPKQYATAVNKCIERTTRGIRAAIKYCAENTCGKDVEGLRYDIRNAPYHAFGDHKGCREYFCTIKEGDPDNDNNLIAELEKAGIWSKILVIVEKTAAKAEFVNENKTSNLVENLYCRLSKYNVGKRVDTMSRGSYQRRVFITVLQHNDGFSWQDKYMHLFTGDDPGHFMKKMIEEKHNCLNRTKKAANKPGFSRRKAQCIEEEHDYGEDAVNAIEDPVNQAYDYSTIESKYEVNY</sequence>
<dbReference type="GeneID" id="109417400"/>
<dbReference type="RefSeq" id="XP_062701376.1">
    <property type="nucleotide sequence ID" value="XM_062845392.1"/>
</dbReference>
<name>A0ABM1Z1N6_AEDAL</name>
<dbReference type="EnsemblMetazoa" id="AALFPA23_014124.R20530">
    <property type="protein sequence ID" value="AALFPA23_014124.P20530"/>
    <property type="gene ID" value="AALFPA23_014124"/>
</dbReference>
<accession>A0ABM1Z1N6</accession>
<keyword evidence="3" id="KW-1185">Reference proteome</keyword>
<organism evidence="2 3">
    <name type="scientific">Aedes albopictus</name>
    <name type="common">Asian tiger mosquito</name>
    <name type="synonym">Stegomyia albopicta</name>
    <dbReference type="NCBI Taxonomy" id="7160"/>
    <lineage>
        <taxon>Eukaryota</taxon>
        <taxon>Metazoa</taxon>
        <taxon>Ecdysozoa</taxon>
        <taxon>Arthropoda</taxon>
        <taxon>Hexapoda</taxon>
        <taxon>Insecta</taxon>
        <taxon>Pterygota</taxon>
        <taxon>Neoptera</taxon>
        <taxon>Endopterygota</taxon>
        <taxon>Diptera</taxon>
        <taxon>Nematocera</taxon>
        <taxon>Culicoidea</taxon>
        <taxon>Culicidae</taxon>
        <taxon>Culicinae</taxon>
        <taxon>Aedini</taxon>
        <taxon>Aedes</taxon>
        <taxon>Stegomyia</taxon>
    </lineage>
</organism>
<evidence type="ECO:0000313" key="3">
    <source>
        <dbReference type="Proteomes" id="UP000069940"/>
    </source>
</evidence>
<protein>
    <recommendedName>
        <fullName evidence="1">Mutator-like transposase domain-containing protein</fullName>
    </recommendedName>
</protein>
<reference evidence="2" key="2">
    <citation type="submission" date="2025-05" db="UniProtKB">
        <authorList>
            <consortium name="EnsemblMetazoa"/>
        </authorList>
    </citation>
    <scope>IDENTIFICATION</scope>
    <source>
        <strain evidence="2">Foshan</strain>
    </source>
</reference>
<reference evidence="3" key="1">
    <citation type="journal article" date="2015" name="Proc. Natl. Acad. Sci. U.S.A.">
        <title>Genome sequence of the Asian Tiger mosquito, Aedes albopictus, reveals insights into its biology, genetics, and evolution.</title>
        <authorList>
            <person name="Chen X.G."/>
            <person name="Jiang X."/>
            <person name="Gu J."/>
            <person name="Xu M."/>
            <person name="Wu Y."/>
            <person name="Deng Y."/>
            <person name="Zhang C."/>
            <person name="Bonizzoni M."/>
            <person name="Dermauw W."/>
            <person name="Vontas J."/>
            <person name="Armbruster P."/>
            <person name="Huang X."/>
            <person name="Yang Y."/>
            <person name="Zhang H."/>
            <person name="He W."/>
            <person name="Peng H."/>
            <person name="Liu Y."/>
            <person name="Wu K."/>
            <person name="Chen J."/>
            <person name="Lirakis M."/>
            <person name="Topalis P."/>
            <person name="Van Leeuwen T."/>
            <person name="Hall A.B."/>
            <person name="Jiang X."/>
            <person name="Thorpe C."/>
            <person name="Mueller R.L."/>
            <person name="Sun C."/>
            <person name="Waterhouse R.M."/>
            <person name="Yan G."/>
            <person name="Tu Z.J."/>
            <person name="Fang X."/>
            <person name="James A.A."/>
        </authorList>
    </citation>
    <scope>NUCLEOTIDE SEQUENCE [LARGE SCALE GENOMIC DNA]</scope>
    <source>
        <strain evidence="3">Foshan</strain>
    </source>
</reference>
<dbReference type="Proteomes" id="UP000069940">
    <property type="component" value="Unassembled WGS sequence"/>
</dbReference>
<dbReference type="InterPro" id="IPR049012">
    <property type="entry name" value="Mutator_transp_dom"/>
</dbReference>
<evidence type="ECO:0000313" key="2">
    <source>
        <dbReference type="EnsemblMetazoa" id="AALFPA23_014124.P20530"/>
    </source>
</evidence>
<proteinExistence type="predicted"/>